<keyword evidence="2" id="KW-1185">Reference proteome</keyword>
<proteinExistence type="predicted"/>
<dbReference type="OrthoDB" id="1660033at2759"/>
<dbReference type="EMBL" id="CDSF01000085">
    <property type="protein sequence ID" value="CEO98484.1"/>
    <property type="molecule type" value="Genomic_DNA"/>
</dbReference>
<dbReference type="Proteomes" id="UP000039324">
    <property type="component" value="Unassembled WGS sequence"/>
</dbReference>
<feature type="non-terminal residue" evidence="1">
    <location>
        <position position="1"/>
    </location>
</feature>
<evidence type="ECO:0000313" key="2">
    <source>
        <dbReference type="Proteomes" id="UP000039324"/>
    </source>
</evidence>
<sequence>PSPPPIGWSTGFMATPRTCGRRPIHRERPAFPILTNLCSALPTTPTVARQSRRNMRSSLEGMRTTAYPASTSFSSRTQEAPAVRTIWAPRPGYTSRLWISVPSGMWRSAMAFPGTMSSACVRDACTGDPAWTPCGATMYARRDSFSAAASYRTRAM</sequence>
<reference evidence="1 2" key="1">
    <citation type="submission" date="2015-02" db="EMBL/GenBank/DDBJ databases">
        <authorList>
            <person name="Chooi Y.-H."/>
        </authorList>
    </citation>
    <scope>NUCLEOTIDE SEQUENCE [LARGE SCALE GENOMIC DNA]</scope>
    <source>
        <strain evidence="1">E3</strain>
    </source>
</reference>
<gene>
    <name evidence="1" type="ORF">PBRA_006598</name>
</gene>
<name>A0A0G4ITJ1_PLABS</name>
<evidence type="ECO:0000313" key="1">
    <source>
        <dbReference type="EMBL" id="CEO98484.1"/>
    </source>
</evidence>
<dbReference type="AlphaFoldDB" id="A0A0G4ITJ1"/>
<organism evidence="1 2">
    <name type="scientific">Plasmodiophora brassicae</name>
    <name type="common">Clubroot disease agent</name>
    <dbReference type="NCBI Taxonomy" id="37360"/>
    <lineage>
        <taxon>Eukaryota</taxon>
        <taxon>Sar</taxon>
        <taxon>Rhizaria</taxon>
        <taxon>Endomyxa</taxon>
        <taxon>Phytomyxea</taxon>
        <taxon>Plasmodiophorida</taxon>
        <taxon>Plasmodiophoridae</taxon>
        <taxon>Plasmodiophora</taxon>
    </lineage>
</organism>
<protein>
    <submittedName>
        <fullName evidence="1">Uncharacterized protein</fullName>
    </submittedName>
</protein>
<accession>A0A0G4ITJ1</accession>